<proteinExistence type="inferred from homology"/>
<name>A0AAD4DG04_9FUNG</name>
<dbReference type="Proteomes" id="UP001194580">
    <property type="component" value="Unassembled WGS sequence"/>
</dbReference>
<dbReference type="AlphaFoldDB" id="A0AAD4DG04"/>
<comment type="caution">
    <text evidence="5">The sequence shown here is derived from an EMBL/GenBank/DDBJ whole genome shotgun (WGS) entry which is preliminary data.</text>
</comment>
<evidence type="ECO:0000259" key="4">
    <source>
        <dbReference type="Pfam" id="PF00135"/>
    </source>
</evidence>
<dbReference type="PANTHER" id="PTHR43142:SF1">
    <property type="entry name" value="CARBOXYLIC ESTER HYDROLASE"/>
    <property type="match status" value="1"/>
</dbReference>
<dbReference type="GO" id="GO:0016787">
    <property type="term" value="F:hydrolase activity"/>
    <property type="evidence" value="ECO:0007669"/>
    <property type="project" value="UniProtKB-KW"/>
</dbReference>
<comment type="similarity">
    <text evidence="1">Belongs to the type-B carboxylesterase/lipase family.</text>
</comment>
<dbReference type="Gene3D" id="3.40.50.1820">
    <property type="entry name" value="alpha/beta hydrolase"/>
    <property type="match status" value="1"/>
</dbReference>
<dbReference type="Pfam" id="PF00135">
    <property type="entry name" value="COesterase"/>
    <property type="match status" value="1"/>
</dbReference>
<dbReference type="EMBL" id="JAAAIL010000298">
    <property type="protein sequence ID" value="KAG0277167.1"/>
    <property type="molecule type" value="Genomic_DNA"/>
</dbReference>
<accession>A0AAD4DG04</accession>
<evidence type="ECO:0000256" key="1">
    <source>
        <dbReference type="ARBA" id="ARBA00005964"/>
    </source>
</evidence>
<sequence length="474" mass="52030">MVWIYGGGLRAGTNASPIYDCTEMILTSLQLNKPFIAVAINYRVNYFGFLASKELVLDAQEYALSARNQQQRHWYDGSVGNWGLLDQILGLEWIRDHISAFAGDSERVTVMGESAGAVSISSLMVIPQAHGLFHRVILQSGAAGTAPTLRVEDEGQAIFDHLCFRFGVGMELDPLEKVRRLRGLPAKQFAEELNLLALFFNPTLDGVVFEEDCRTLVKDPRAYDPKLNWVVTGTCNDEGTVFAPMFGASTLDAFPAFKSRFCPPQDYAHFDKIFGIPETDLDAERISARLIGNGQFKFPSLQVSETAVGGGLSGCQLTRYHFDTQIPTQPQQEEQGEQGGGGGGKQQPVDLGAHHGIDMFFTFGGPVAKAVLHSEKEQAMIRQVQAVWIEVITASSPQSSPLPKISASLLDSSKKDAIVFGRDMEVHQGVAERMPEEEIEFWRQSEAFALEQAEKGHGRDVSFKVAIGLLTSAP</sequence>
<gene>
    <name evidence="5" type="ORF">BGZ95_006393</name>
</gene>
<dbReference type="InterPro" id="IPR029058">
    <property type="entry name" value="AB_hydrolase_fold"/>
</dbReference>
<evidence type="ECO:0000256" key="3">
    <source>
        <dbReference type="SAM" id="MobiDB-lite"/>
    </source>
</evidence>
<keyword evidence="2" id="KW-0378">Hydrolase</keyword>
<evidence type="ECO:0000313" key="5">
    <source>
        <dbReference type="EMBL" id="KAG0277167.1"/>
    </source>
</evidence>
<organism evidence="5 6">
    <name type="scientific">Linnemannia exigua</name>
    <dbReference type="NCBI Taxonomy" id="604196"/>
    <lineage>
        <taxon>Eukaryota</taxon>
        <taxon>Fungi</taxon>
        <taxon>Fungi incertae sedis</taxon>
        <taxon>Mucoromycota</taxon>
        <taxon>Mortierellomycotina</taxon>
        <taxon>Mortierellomycetes</taxon>
        <taxon>Mortierellales</taxon>
        <taxon>Mortierellaceae</taxon>
        <taxon>Linnemannia</taxon>
    </lineage>
</organism>
<evidence type="ECO:0000256" key="2">
    <source>
        <dbReference type="ARBA" id="ARBA00022801"/>
    </source>
</evidence>
<protein>
    <recommendedName>
        <fullName evidence="4">Carboxylesterase type B domain-containing protein</fullName>
    </recommendedName>
</protein>
<reference evidence="5" key="1">
    <citation type="journal article" date="2020" name="Fungal Divers.">
        <title>Resolving the Mortierellaceae phylogeny through synthesis of multi-gene phylogenetics and phylogenomics.</title>
        <authorList>
            <person name="Vandepol N."/>
            <person name="Liber J."/>
            <person name="Desiro A."/>
            <person name="Na H."/>
            <person name="Kennedy M."/>
            <person name="Barry K."/>
            <person name="Grigoriev I.V."/>
            <person name="Miller A.N."/>
            <person name="O'Donnell K."/>
            <person name="Stajich J.E."/>
            <person name="Bonito G."/>
        </authorList>
    </citation>
    <scope>NUCLEOTIDE SEQUENCE</scope>
    <source>
        <strain evidence="5">NRRL 28262</strain>
    </source>
</reference>
<feature type="domain" description="Carboxylesterase type B" evidence="4">
    <location>
        <begin position="79"/>
        <end position="423"/>
    </location>
</feature>
<feature type="region of interest" description="Disordered" evidence="3">
    <location>
        <begin position="328"/>
        <end position="349"/>
    </location>
</feature>
<dbReference type="PANTHER" id="PTHR43142">
    <property type="entry name" value="CARBOXYLIC ESTER HYDROLASE"/>
    <property type="match status" value="1"/>
</dbReference>
<dbReference type="SUPFAM" id="SSF53474">
    <property type="entry name" value="alpha/beta-Hydrolases"/>
    <property type="match status" value="1"/>
</dbReference>
<dbReference type="InterPro" id="IPR002018">
    <property type="entry name" value="CarbesteraseB"/>
</dbReference>
<keyword evidence="6" id="KW-1185">Reference proteome</keyword>
<evidence type="ECO:0000313" key="6">
    <source>
        <dbReference type="Proteomes" id="UP001194580"/>
    </source>
</evidence>